<organism evidence="2 3">
    <name type="scientific">Desulfuromonas acetoxidans (strain DSM 684 / 11070)</name>
    <dbReference type="NCBI Taxonomy" id="281689"/>
    <lineage>
        <taxon>Bacteria</taxon>
        <taxon>Pseudomonadati</taxon>
        <taxon>Thermodesulfobacteriota</taxon>
        <taxon>Desulfuromonadia</taxon>
        <taxon>Desulfuromonadales</taxon>
        <taxon>Desulfuromonadaceae</taxon>
        <taxon>Desulfuromonas</taxon>
    </lineage>
</organism>
<dbReference type="RefSeq" id="WP_005997610.1">
    <property type="nucleotide sequence ID" value="NZ_AAEW02000001.1"/>
</dbReference>
<comment type="caution">
    <text evidence="2">The sequence shown here is derived from an EMBL/GenBank/DDBJ whole genome shotgun (WGS) entry which is preliminary data.</text>
</comment>
<gene>
    <name evidence="2" type="ORF">Dace_3194</name>
</gene>
<dbReference type="NCBIfam" id="NF045719">
    <property type="entry name" value="GSU3473_fam"/>
    <property type="match status" value="1"/>
</dbReference>
<dbReference type="OrthoDB" id="5405882at2"/>
<keyword evidence="3" id="KW-1185">Reference proteome</keyword>
<name>Q1K3X5_DESA6</name>
<reference evidence="2" key="2">
    <citation type="submission" date="2006-05" db="EMBL/GenBank/DDBJ databases">
        <title>Sequencing of the draft genome and assembly of Desulfuromonas acetoxidans DSM 684.</title>
        <authorList>
            <consortium name="US DOE Joint Genome Institute (JGI-PGF)"/>
            <person name="Copeland A."/>
            <person name="Lucas S."/>
            <person name="Lapidus A."/>
            <person name="Barry K."/>
            <person name="Detter J.C."/>
            <person name="Glavina del Rio T."/>
            <person name="Hammon N."/>
            <person name="Israni S."/>
            <person name="Dalin E."/>
            <person name="Tice H."/>
            <person name="Bruce D."/>
            <person name="Pitluck S."/>
            <person name="Richardson P."/>
        </authorList>
    </citation>
    <scope>NUCLEOTIDE SEQUENCE [LARGE SCALE GENOMIC DNA]</scope>
    <source>
        <strain evidence="2">DSM 684</strain>
    </source>
</reference>
<dbReference type="Proteomes" id="UP000005695">
    <property type="component" value="Unassembled WGS sequence"/>
</dbReference>
<evidence type="ECO:0000256" key="1">
    <source>
        <dbReference type="SAM" id="MobiDB-lite"/>
    </source>
</evidence>
<sequence>MMIYVQYFGGQYDYVKPDMLDNKLMSGEIRKFLRANGWAVVGQDPIRKPDSDEHHYFGKERRRSFH</sequence>
<feature type="compositionally biased region" description="Basic and acidic residues" evidence="1">
    <location>
        <begin position="47"/>
        <end position="59"/>
    </location>
</feature>
<dbReference type="AlphaFoldDB" id="Q1K3X5"/>
<evidence type="ECO:0000313" key="2">
    <source>
        <dbReference type="EMBL" id="EAT17328.1"/>
    </source>
</evidence>
<protein>
    <submittedName>
        <fullName evidence="2">Uncharacterized protein</fullName>
    </submittedName>
</protein>
<dbReference type="EMBL" id="AAEW02000001">
    <property type="protein sequence ID" value="EAT17328.1"/>
    <property type="molecule type" value="Genomic_DNA"/>
</dbReference>
<reference evidence="2" key="1">
    <citation type="submission" date="2006-05" db="EMBL/GenBank/DDBJ databases">
        <title>Annotation of the draft genome assembly of Desulfuromonas acetoxidans DSM 684.</title>
        <authorList>
            <consortium name="US DOE Joint Genome Institute (JGI-ORNL)"/>
            <person name="Larimer F."/>
            <person name="Land M."/>
            <person name="Hauser L."/>
        </authorList>
    </citation>
    <scope>NUCLEOTIDE SEQUENCE [LARGE SCALE GENOMIC DNA]</scope>
    <source>
        <strain evidence="2">DSM 684</strain>
    </source>
</reference>
<evidence type="ECO:0000313" key="3">
    <source>
        <dbReference type="Proteomes" id="UP000005695"/>
    </source>
</evidence>
<accession>Q1K3X5</accession>
<dbReference type="InterPro" id="IPR054686">
    <property type="entry name" value="GSU3473-like"/>
</dbReference>
<proteinExistence type="predicted"/>
<feature type="region of interest" description="Disordered" evidence="1">
    <location>
        <begin position="47"/>
        <end position="66"/>
    </location>
</feature>